<comment type="cofactor">
    <cofactor evidence="1">
        <name>Mg(2+)</name>
        <dbReference type="ChEBI" id="CHEBI:18420"/>
    </cofactor>
</comment>
<dbReference type="EC" id="2.5.1.87" evidence="5"/>
<comment type="catalytic activity">
    <reaction evidence="12">
        <text>n isopentenyl diphosphate + (2E,6E)-farnesyl diphosphate = a di-trans,poly-cis-polyprenyl diphosphate + n diphosphate</text>
        <dbReference type="Rhea" id="RHEA:53008"/>
        <dbReference type="Rhea" id="RHEA-COMP:19494"/>
        <dbReference type="ChEBI" id="CHEBI:33019"/>
        <dbReference type="ChEBI" id="CHEBI:128769"/>
        <dbReference type="ChEBI" id="CHEBI:136960"/>
        <dbReference type="ChEBI" id="CHEBI:175763"/>
        <dbReference type="EC" id="2.5.1.87"/>
    </reaction>
</comment>
<comment type="pathway">
    <text evidence="3">Protein modification; protein glycosylation.</text>
</comment>
<dbReference type="EMBL" id="LJIJ01001414">
    <property type="protein sequence ID" value="ODM91809.1"/>
    <property type="molecule type" value="Genomic_DNA"/>
</dbReference>
<keyword evidence="8" id="KW-0256">Endoplasmic reticulum</keyword>
<evidence type="ECO:0000256" key="4">
    <source>
        <dbReference type="ARBA" id="ARBA00005432"/>
    </source>
</evidence>
<dbReference type="UniPathway" id="UPA00378"/>
<accession>A0A1D2MFQ5</accession>
<keyword evidence="9" id="KW-0460">Magnesium</keyword>
<gene>
    <name evidence="13" type="ORF">Ocin01_14874</name>
</gene>
<dbReference type="PANTHER" id="PTHR21528">
    <property type="entry name" value="DEHYDRODOLICHYL DIPHOSPHATE SYNTHASE COMPLEX SUBUNIT NUS1"/>
    <property type="match status" value="1"/>
</dbReference>
<comment type="caution">
    <text evidence="13">The sequence shown here is derived from an EMBL/GenBank/DDBJ whole genome shotgun (WGS) entry which is preliminary data.</text>
</comment>
<proteinExistence type="inferred from homology"/>
<dbReference type="Proteomes" id="UP000094527">
    <property type="component" value="Unassembled WGS sequence"/>
</dbReference>
<dbReference type="GO" id="GO:1904423">
    <property type="term" value="C:dehydrodolichyl diphosphate synthase complex"/>
    <property type="evidence" value="ECO:0007669"/>
    <property type="project" value="InterPro"/>
</dbReference>
<keyword evidence="6" id="KW-0808">Transferase</keyword>
<keyword evidence="14" id="KW-1185">Reference proteome</keyword>
<protein>
    <recommendedName>
        <fullName evidence="5">ditrans,polycis-polyprenyl diphosphate synthase [(2E,6E)-farnesyldiphosphate specific]</fullName>
        <ecNumber evidence="5">2.5.1.87</ecNumber>
    </recommendedName>
</protein>
<evidence type="ECO:0000256" key="5">
    <source>
        <dbReference type="ARBA" id="ARBA00012596"/>
    </source>
</evidence>
<reference evidence="13 14" key="1">
    <citation type="journal article" date="2016" name="Genome Biol. Evol.">
        <title>Gene Family Evolution Reflects Adaptation to Soil Environmental Stressors in the Genome of the Collembolan Orchesella cincta.</title>
        <authorList>
            <person name="Faddeeva-Vakhrusheva A."/>
            <person name="Derks M.F."/>
            <person name="Anvar S.Y."/>
            <person name="Agamennone V."/>
            <person name="Suring W."/>
            <person name="Smit S."/>
            <person name="van Straalen N.M."/>
            <person name="Roelofs D."/>
        </authorList>
    </citation>
    <scope>NUCLEOTIDE SEQUENCE [LARGE SCALE GENOMIC DNA]</scope>
    <source>
        <tissue evidence="13">Mixed pool</tissue>
    </source>
</reference>
<dbReference type="InterPro" id="IPR038887">
    <property type="entry name" value="Nus1/NgBR"/>
</dbReference>
<evidence type="ECO:0000256" key="6">
    <source>
        <dbReference type="ARBA" id="ARBA00022679"/>
    </source>
</evidence>
<dbReference type="GO" id="GO:0005789">
    <property type="term" value="C:endoplasmic reticulum membrane"/>
    <property type="evidence" value="ECO:0007669"/>
    <property type="project" value="UniProtKB-SubCell"/>
</dbReference>
<evidence type="ECO:0000313" key="13">
    <source>
        <dbReference type="EMBL" id="ODM91809.1"/>
    </source>
</evidence>
<dbReference type="AlphaFoldDB" id="A0A1D2MFQ5"/>
<comment type="similarity">
    <text evidence="4">Belongs to the UPP synthase family.</text>
</comment>
<dbReference type="InterPro" id="IPR036424">
    <property type="entry name" value="UPP_synth-like_sf"/>
</dbReference>
<evidence type="ECO:0000256" key="1">
    <source>
        <dbReference type="ARBA" id="ARBA00001946"/>
    </source>
</evidence>
<keyword evidence="11" id="KW-0472">Membrane</keyword>
<dbReference type="STRING" id="48709.A0A1D2MFQ5"/>
<dbReference type="SUPFAM" id="SSF64005">
    <property type="entry name" value="Undecaprenyl diphosphate synthase"/>
    <property type="match status" value="1"/>
</dbReference>
<organism evidence="13 14">
    <name type="scientific">Orchesella cincta</name>
    <name type="common">Springtail</name>
    <name type="synonym">Podura cincta</name>
    <dbReference type="NCBI Taxonomy" id="48709"/>
    <lineage>
        <taxon>Eukaryota</taxon>
        <taxon>Metazoa</taxon>
        <taxon>Ecdysozoa</taxon>
        <taxon>Arthropoda</taxon>
        <taxon>Hexapoda</taxon>
        <taxon>Collembola</taxon>
        <taxon>Entomobryomorpha</taxon>
        <taxon>Entomobryoidea</taxon>
        <taxon>Orchesellidae</taxon>
        <taxon>Orchesellinae</taxon>
        <taxon>Orchesella</taxon>
    </lineage>
</organism>
<evidence type="ECO:0000256" key="8">
    <source>
        <dbReference type="ARBA" id="ARBA00022824"/>
    </source>
</evidence>
<evidence type="ECO:0000256" key="12">
    <source>
        <dbReference type="ARBA" id="ARBA00047353"/>
    </source>
</evidence>
<dbReference type="GO" id="GO:0045547">
    <property type="term" value="F:ditrans,polycis-polyprenyl diphosphate synthase [(2E,6E)-farnesyl diphosphate specific] activity"/>
    <property type="evidence" value="ECO:0007669"/>
    <property type="project" value="UniProtKB-EC"/>
</dbReference>
<evidence type="ECO:0000256" key="3">
    <source>
        <dbReference type="ARBA" id="ARBA00004922"/>
    </source>
</evidence>
<keyword evidence="10" id="KW-1133">Transmembrane helix</keyword>
<evidence type="ECO:0000256" key="7">
    <source>
        <dbReference type="ARBA" id="ARBA00022692"/>
    </source>
</evidence>
<dbReference type="PANTHER" id="PTHR21528:SF0">
    <property type="entry name" value="DEHYDRODOLICHYL DIPHOSPHATE SYNTHASE COMPLEX SUBUNIT NUS1"/>
    <property type="match status" value="1"/>
</dbReference>
<comment type="subcellular location">
    <subcellularLocation>
        <location evidence="2">Endoplasmic reticulum membrane</location>
    </subcellularLocation>
</comment>
<sequence length="288" mass="33493">MIRKAREWLQNKVFYTAWLLLHITYQLQLEIRDFLRFNLRYVSKRLLSCFPLYSQQKELVDFVDEVSKLPKVPKHLAISVVPESQESVLSMLLNKLWQSQTQLSNTNSNKKDDDLKEIKCDGMNLQTIAKVVAWASAANIPVISLYDYNGILKTRYKELGGYIQEEIIQDFWAVKKTRANNDPPIVKFHNVHKTNGYTNGINGTKALDTVHIFVFREMMGNPTFHIAEAKTEPDLLLILGNVKSTLGFLPWHIRLTEIHWLPSLKRIEMCDFLGTLYKYAKCQQRFGK</sequence>
<dbReference type="OrthoDB" id="19639at2759"/>
<evidence type="ECO:0000256" key="9">
    <source>
        <dbReference type="ARBA" id="ARBA00022842"/>
    </source>
</evidence>
<evidence type="ECO:0000256" key="11">
    <source>
        <dbReference type="ARBA" id="ARBA00023136"/>
    </source>
</evidence>
<dbReference type="Gene3D" id="3.40.1180.10">
    <property type="entry name" value="Decaprenyl diphosphate synthase-like"/>
    <property type="match status" value="1"/>
</dbReference>
<name>A0A1D2MFQ5_ORCCI</name>
<keyword evidence="7" id="KW-0812">Transmembrane</keyword>
<evidence type="ECO:0000256" key="2">
    <source>
        <dbReference type="ARBA" id="ARBA00004586"/>
    </source>
</evidence>
<evidence type="ECO:0000313" key="14">
    <source>
        <dbReference type="Proteomes" id="UP000094527"/>
    </source>
</evidence>
<evidence type="ECO:0000256" key="10">
    <source>
        <dbReference type="ARBA" id="ARBA00022989"/>
    </source>
</evidence>